<dbReference type="AlphaFoldDB" id="A0A6M4GW97"/>
<dbReference type="PROSITE" id="PS51085">
    <property type="entry name" value="2FE2S_FER_2"/>
    <property type="match status" value="1"/>
</dbReference>
<name>A0A6M4GW97_9PROT</name>
<dbReference type="PANTHER" id="PTHR11921:SF29">
    <property type="entry name" value="SUCCINATE DEHYDROGENASE [UBIQUINONE] IRON-SULFUR SUBUNIT, MITOCHONDRIAL"/>
    <property type="match status" value="1"/>
</dbReference>
<evidence type="ECO:0000256" key="13">
    <source>
        <dbReference type="ARBA" id="ARBA00023014"/>
    </source>
</evidence>
<dbReference type="RefSeq" id="WP_171091567.1">
    <property type="nucleotide sequence ID" value="NZ_CP053069.1"/>
</dbReference>
<dbReference type="PROSITE" id="PS51379">
    <property type="entry name" value="4FE4S_FER_2"/>
    <property type="match status" value="1"/>
</dbReference>
<keyword evidence="14 16" id="KW-0003">3Fe-4S</keyword>
<keyword evidence="13 16" id="KW-0411">Iron-sulfur</keyword>
<dbReference type="GO" id="GO:0046872">
    <property type="term" value="F:metal ion binding"/>
    <property type="evidence" value="ECO:0007669"/>
    <property type="project" value="UniProtKB-KW"/>
</dbReference>
<evidence type="ECO:0000256" key="4">
    <source>
        <dbReference type="ARBA" id="ARBA00022131"/>
    </source>
</evidence>
<keyword evidence="7" id="KW-0816">Tricarboxylic acid cycle</keyword>
<comment type="similarity">
    <text evidence="2 16">Belongs to the succinate dehydrogenase/fumarate reductase iron-sulfur protein family.</text>
</comment>
<dbReference type="InterPro" id="IPR012675">
    <property type="entry name" value="Beta-grasp_dom_sf"/>
</dbReference>
<keyword evidence="5" id="KW-0813">Transport</keyword>
<dbReference type="NCBIfam" id="TIGR00384">
    <property type="entry name" value="dhsB"/>
    <property type="match status" value="1"/>
</dbReference>
<evidence type="ECO:0000256" key="2">
    <source>
        <dbReference type="ARBA" id="ARBA00009433"/>
    </source>
</evidence>
<sequence length="231" mass="26297">MKFKIERFNPETDKKPYFKEYDVVLKESDRMLLDALVRIKMADDTLSLRRSCREGICGSDAMNINGKNGLACITKIVDLKEPVVIRPLPGLPIIRDLIVDMTHFFAQYHSIKPYLINDEPPPEKERLQSPHARAELDGLYECILCACCSTSCPSFWWNPDKFVGPAGLLNAYRFIADSRDQAANERLDDLKDPYRLFRCHSIMNCVDVCPKGLNPTSAIGKIKDAMVRRAI</sequence>
<dbReference type="Proteomes" id="UP000501534">
    <property type="component" value="Chromosome"/>
</dbReference>
<feature type="domain" description="4Fe-4S ferredoxin-type" evidence="18">
    <location>
        <begin position="132"/>
        <end position="162"/>
    </location>
</feature>
<evidence type="ECO:0000256" key="3">
    <source>
        <dbReference type="ARBA" id="ARBA00012792"/>
    </source>
</evidence>
<dbReference type="NCBIfam" id="NF004616">
    <property type="entry name" value="PRK05950.1"/>
    <property type="match status" value="1"/>
</dbReference>
<comment type="cofactor">
    <cofactor evidence="16">
        <name>[3Fe-4S] cluster</name>
        <dbReference type="ChEBI" id="CHEBI:21137"/>
    </cofactor>
    <text evidence="16">Binds 1 [3Fe-4S] cluster.</text>
</comment>
<dbReference type="InterPro" id="IPR050573">
    <property type="entry name" value="SDH/FRD_Iron-Sulfur"/>
</dbReference>
<dbReference type="PANTHER" id="PTHR11921">
    <property type="entry name" value="SUCCINATE DEHYDROGENASE IRON-SULFUR PROTEIN"/>
    <property type="match status" value="1"/>
</dbReference>
<evidence type="ECO:0000313" key="20">
    <source>
        <dbReference type="Proteomes" id="UP000501534"/>
    </source>
</evidence>
<dbReference type="Gene3D" id="1.10.1060.10">
    <property type="entry name" value="Alpha-helical ferredoxin"/>
    <property type="match status" value="1"/>
</dbReference>
<keyword evidence="8 16" id="KW-0001">2Fe-2S</keyword>
<dbReference type="EC" id="1.3.5.1" evidence="3 16"/>
<dbReference type="GO" id="GO:0006099">
    <property type="term" value="P:tricarboxylic acid cycle"/>
    <property type="evidence" value="ECO:0007669"/>
    <property type="project" value="UniProtKB-KW"/>
</dbReference>
<evidence type="ECO:0000256" key="11">
    <source>
        <dbReference type="ARBA" id="ARBA00023002"/>
    </source>
</evidence>
<dbReference type="GO" id="GO:0051538">
    <property type="term" value="F:3 iron, 4 sulfur cluster binding"/>
    <property type="evidence" value="ECO:0007669"/>
    <property type="project" value="UniProtKB-KW"/>
</dbReference>
<dbReference type="GO" id="GO:0022904">
    <property type="term" value="P:respiratory electron transport chain"/>
    <property type="evidence" value="ECO:0007669"/>
    <property type="project" value="TreeGrafter"/>
</dbReference>
<evidence type="ECO:0000256" key="7">
    <source>
        <dbReference type="ARBA" id="ARBA00022532"/>
    </source>
</evidence>
<keyword evidence="20" id="KW-1185">Reference proteome</keyword>
<evidence type="ECO:0000259" key="18">
    <source>
        <dbReference type="PROSITE" id="PS51379"/>
    </source>
</evidence>
<organism evidence="19 20">
    <name type="scientific">Usitatibacter rugosus</name>
    <dbReference type="NCBI Taxonomy" id="2732067"/>
    <lineage>
        <taxon>Bacteria</taxon>
        <taxon>Pseudomonadati</taxon>
        <taxon>Pseudomonadota</taxon>
        <taxon>Betaproteobacteria</taxon>
        <taxon>Nitrosomonadales</taxon>
        <taxon>Usitatibacteraceae</taxon>
        <taxon>Usitatibacter</taxon>
    </lineage>
</organism>
<comment type="cofactor">
    <cofactor evidence="16">
        <name>[4Fe-4S] cluster</name>
        <dbReference type="ChEBI" id="CHEBI:49883"/>
    </cofactor>
    <text evidence="16">Binds 1 [4Fe-4S] cluster.</text>
</comment>
<dbReference type="InterPro" id="IPR001041">
    <property type="entry name" value="2Fe-2S_ferredoxin-type"/>
</dbReference>
<reference evidence="19 20" key="1">
    <citation type="submission" date="2020-04" db="EMBL/GenBank/DDBJ databases">
        <title>Usitatibacter rugosus gen. nov., sp. nov. and Usitatibacter palustris sp. nov., novel members of Usitatibacteraceae fam. nov. within the order Nitrosomonadales isolated from soil.</title>
        <authorList>
            <person name="Huber K.J."/>
            <person name="Neumann-Schaal M."/>
            <person name="Geppert A."/>
            <person name="Luckner M."/>
            <person name="Wanner G."/>
            <person name="Overmann J."/>
        </authorList>
    </citation>
    <scope>NUCLEOTIDE SEQUENCE [LARGE SCALE GENOMIC DNA]</scope>
    <source>
        <strain evidence="19 20">0125_3</strain>
    </source>
</reference>
<comment type="pathway">
    <text evidence="1">Carbohydrate metabolism; tricarboxylic acid cycle; fumarate from succinate (bacterial route): step 1/1.</text>
</comment>
<evidence type="ECO:0000256" key="9">
    <source>
        <dbReference type="ARBA" id="ARBA00022723"/>
    </source>
</evidence>
<evidence type="ECO:0000256" key="1">
    <source>
        <dbReference type="ARBA" id="ARBA00004894"/>
    </source>
</evidence>
<evidence type="ECO:0000259" key="17">
    <source>
        <dbReference type="PROSITE" id="PS51085"/>
    </source>
</evidence>
<dbReference type="InterPro" id="IPR017896">
    <property type="entry name" value="4Fe4S_Fe-S-bd"/>
</dbReference>
<keyword evidence="12 16" id="KW-0408">Iron</keyword>
<evidence type="ECO:0000256" key="16">
    <source>
        <dbReference type="RuleBase" id="RU361237"/>
    </source>
</evidence>
<dbReference type="InterPro" id="IPR009051">
    <property type="entry name" value="Helical_ferredxn"/>
</dbReference>
<feature type="domain" description="2Fe-2S ferredoxin-type" evidence="17">
    <location>
        <begin position="1"/>
        <end position="91"/>
    </location>
</feature>
<keyword evidence="9 16" id="KW-0479">Metal-binding</keyword>
<evidence type="ECO:0000256" key="6">
    <source>
        <dbReference type="ARBA" id="ARBA00022485"/>
    </source>
</evidence>
<dbReference type="InterPro" id="IPR036010">
    <property type="entry name" value="2Fe-2S_ferredoxin-like_sf"/>
</dbReference>
<gene>
    <name evidence="19" type="primary">sdhB</name>
    <name evidence="19" type="ORF">DSM104443_01843</name>
</gene>
<dbReference type="Pfam" id="PF13534">
    <property type="entry name" value="Fer4_17"/>
    <property type="match status" value="1"/>
</dbReference>
<keyword evidence="10" id="KW-0249">Electron transport</keyword>
<protein>
    <recommendedName>
        <fullName evidence="4 16">Succinate dehydrogenase iron-sulfur subunit</fullName>
        <ecNumber evidence="3 16">1.3.5.1</ecNumber>
    </recommendedName>
</protein>
<evidence type="ECO:0000256" key="8">
    <source>
        <dbReference type="ARBA" id="ARBA00022714"/>
    </source>
</evidence>
<dbReference type="GO" id="GO:0009055">
    <property type="term" value="F:electron transfer activity"/>
    <property type="evidence" value="ECO:0007669"/>
    <property type="project" value="InterPro"/>
</dbReference>
<dbReference type="FunFam" id="1.10.1060.10:FF:000001">
    <property type="entry name" value="Succinate dehydrogenase iron-sulfur subunit SdhB"/>
    <property type="match status" value="1"/>
</dbReference>
<dbReference type="Pfam" id="PF13085">
    <property type="entry name" value="Fer2_3"/>
    <property type="match status" value="1"/>
</dbReference>
<dbReference type="InterPro" id="IPR025192">
    <property type="entry name" value="Succ_DH/fum_Rdtase_N"/>
</dbReference>
<dbReference type="GO" id="GO:0051539">
    <property type="term" value="F:4 iron, 4 sulfur cluster binding"/>
    <property type="evidence" value="ECO:0007669"/>
    <property type="project" value="UniProtKB-KW"/>
</dbReference>
<comment type="catalytic activity">
    <reaction evidence="15 16">
        <text>a quinone + succinate = fumarate + a quinol</text>
        <dbReference type="Rhea" id="RHEA:40523"/>
        <dbReference type="ChEBI" id="CHEBI:24646"/>
        <dbReference type="ChEBI" id="CHEBI:29806"/>
        <dbReference type="ChEBI" id="CHEBI:30031"/>
        <dbReference type="ChEBI" id="CHEBI:132124"/>
        <dbReference type="EC" id="1.3.5.1"/>
    </reaction>
</comment>
<dbReference type="SUPFAM" id="SSF46548">
    <property type="entry name" value="alpha-helical ferredoxin"/>
    <property type="match status" value="1"/>
</dbReference>
<dbReference type="PROSITE" id="PS00198">
    <property type="entry name" value="4FE4S_FER_1"/>
    <property type="match status" value="1"/>
</dbReference>
<evidence type="ECO:0000256" key="15">
    <source>
        <dbReference type="ARBA" id="ARBA00049220"/>
    </source>
</evidence>
<accession>A0A6M4GW97</accession>
<evidence type="ECO:0000313" key="19">
    <source>
        <dbReference type="EMBL" id="QJR10774.1"/>
    </source>
</evidence>
<dbReference type="InterPro" id="IPR017900">
    <property type="entry name" value="4Fe4S_Fe_S_CS"/>
</dbReference>
<dbReference type="GO" id="GO:0051537">
    <property type="term" value="F:2 iron, 2 sulfur cluster binding"/>
    <property type="evidence" value="ECO:0007669"/>
    <property type="project" value="UniProtKB-KW"/>
</dbReference>
<dbReference type="InterPro" id="IPR004489">
    <property type="entry name" value="Succ_DH/fum_Rdtase_Fe-S"/>
</dbReference>
<dbReference type="EMBL" id="CP053069">
    <property type="protein sequence ID" value="QJR10774.1"/>
    <property type="molecule type" value="Genomic_DNA"/>
</dbReference>
<dbReference type="GO" id="GO:0008177">
    <property type="term" value="F:succinate dehydrogenase (quinone) activity"/>
    <property type="evidence" value="ECO:0007669"/>
    <property type="project" value="UniProtKB-EC"/>
</dbReference>
<dbReference type="SUPFAM" id="SSF54292">
    <property type="entry name" value="2Fe-2S ferredoxin-like"/>
    <property type="match status" value="1"/>
</dbReference>
<evidence type="ECO:0000256" key="10">
    <source>
        <dbReference type="ARBA" id="ARBA00022982"/>
    </source>
</evidence>
<keyword evidence="11 19" id="KW-0560">Oxidoreductase</keyword>
<dbReference type="Gene3D" id="3.10.20.30">
    <property type="match status" value="1"/>
</dbReference>
<comment type="cofactor">
    <cofactor evidence="16">
        <name>[2Fe-2S] cluster</name>
        <dbReference type="ChEBI" id="CHEBI:190135"/>
    </cofactor>
    <text evidence="16">Binds 1 [2Fe-2S] cluster.</text>
</comment>
<dbReference type="KEGG" id="uru:DSM104443_01843"/>
<evidence type="ECO:0000256" key="14">
    <source>
        <dbReference type="ARBA" id="ARBA00023291"/>
    </source>
</evidence>
<evidence type="ECO:0000256" key="5">
    <source>
        <dbReference type="ARBA" id="ARBA00022448"/>
    </source>
</evidence>
<keyword evidence="6 16" id="KW-0004">4Fe-4S</keyword>
<proteinExistence type="inferred from homology"/>
<evidence type="ECO:0000256" key="12">
    <source>
        <dbReference type="ARBA" id="ARBA00023004"/>
    </source>
</evidence>